<feature type="binding site" evidence="2">
    <location>
        <position position="47"/>
    </location>
    <ligand>
        <name>CoA</name>
        <dbReference type="ChEBI" id="CHEBI:57287"/>
    </ligand>
</feature>
<dbReference type="RefSeq" id="WP_131166977.1">
    <property type="nucleotide sequence ID" value="NZ_SDMQ01000002.1"/>
</dbReference>
<dbReference type="GO" id="GO:0009366">
    <property type="term" value="C:enterobactin synthetase complex"/>
    <property type="evidence" value="ECO:0007669"/>
    <property type="project" value="InterPro"/>
</dbReference>
<evidence type="ECO:0000259" key="4">
    <source>
        <dbReference type="Pfam" id="PF01648"/>
    </source>
</evidence>
<name>A0A4Q9KGG2_9ACTN</name>
<feature type="binding site" evidence="2">
    <location>
        <position position="155"/>
    </location>
    <ligand>
        <name>CoA</name>
        <dbReference type="ChEBI" id="CHEBI:57287"/>
    </ligand>
</feature>
<keyword evidence="1 6" id="KW-0808">Transferase</keyword>
<keyword evidence="3" id="KW-0479">Metal-binding</keyword>
<keyword evidence="7" id="KW-1185">Reference proteome</keyword>
<feature type="binding site" evidence="2">
    <location>
        <begin position="91"/>
        <end position="92"/>
    </location>
    <ligand>
        <name>CoA</name>
        <dbReference type="ChEBI" id="CHEBI:57287"/>
    </ligand>
</feature>
<feature type="binding site" evidence="2">
    <location>
        <position position="159"/>
    </location>
    <ligand>
        <name>CoA</name>
        <dbReference type="ChEBI" id="CHEBI:57287"/>
    </ligand>
</feature>
<reference evidence="6 7" key="1">
    <citation type="submission" date="2019-01" db="EMBL/GenBank/DDBJ databases">
        <title>Lactibacter flavus gen. nov., sp. nov., a novel bacterium of the family Propionibacteriaceae isolated from raw milk and dairy products.</title>
        <authorList>
            <person name="Huptas C."/>
            <person name="Wenning M."/>
            <person name="Breitenwieser F."/>
            <person name="Doll E."/>
            <person name="Von Neubeck M."/>
            <person name="Busse H.-J."/>
            <person name="Scherer S."/>
        </authorList>
    </citation>
    <scope>NUCLEOTIDE SEQUENCE [LARGE SCALE GENOMIC DNA]</scope>
    <source>
        <strain evidence="6 7">KCTC 33808</strain>
    </source>
</reference>
<dbReference type="PRINTS" id="PR01399">
    <property type="entry name" value="ENTSNTHTASED"/>
</dbReference>
<dbReference type="OrthoDB" id="3730831at2"/>
<feature type="domain" description="4'-phosphopantetheinyl transferase N-terminal" evidence="5">
    <location>
        <begin position="38"/>
        <end position="102"/>
    </location>
</feature>
<evidence type="ECO:0000256" key="2">
    <source>
        <dbReference type="PIRSR" id="PIRSR603542-1"/>
    </source>
</evidence>
<feature type="binding site" evidence="3">
    <location>
        <position position="113"/>
    </location>
    <ligand>
        <name>Mg(2+)</name>
        <dbReference type="ChEBI" id="CHEBI:18420"/>
    </ligand>
</feature>
<proteinExistence type="predicted"/>
<feature type="domain" description="4'-phosphopantetheinyl transferase" evidence="4">
    <location>
        <begin position="110"/>
        <end position="188"/>
    </location>
</feature>
<dbReference type="SUPFAM" id="SSF56214">
    <property type="entry name" value="4'-phosphopantetheinyl transferase"/>
    <property type="match status" value="1"/>
</dbReference>
<gene>
    <name evidence="6" type="ORF">ET989_02435</name>
</gene>
<dbReference type="AlphaFoldDB" id="A0A4Q9KGG2"/>
<dbReference type="InterPro" id="IPR008278">
    <property type="entry name" value="4-PPantetheinyl_Trfase_dom"/>
</dbReference>
<protein>
    <submittedName>
        <fullName evidence="6">4'-phosphopantetheinyl transferase superfamily protein</fullName>
    </submittedName>
</protein>
<sequence>MTGPGPSALLEAILPECVRVAAASGDAGSGPLLPPEPDAVRHATADRVAEYTTGRHLARRALAELGVAPVALPTAPMRAPVWPPGVVGSITHCAGYRAAAVARREHLAALGIDAEPDLPLPGDTLGVIASDAERAALAGLPPGPAWDRLLFSVKEALFKAWHPLMGVWLDFGDADVRLHPDGCARVRLAEPLVADGRTLGELTARWHATGGLLATAVAVGAAQRGHAACVSDSRTCLRSTLPSSDLGSSSTATKLRGTL</sequence>
<keyword evidence="3" id="KW-0460">Magnesium</keyword>
<dbReference type="GO" id="GO:0005886">
    <property type="term" value="C:plasma membrane"/>
    <property type="evidence" value="ECO:0007669"/>
    <property type="project" value="TreeGrafter"/>
</dbReference>
<evidence type="ECO:0000259" key="5">
    <source>
        <dbReference type="Pfam" id="PF17837"/>
    </source>
</evidence>
<accession>A0A4Q9KGG2</accession>
<feature type="binding site" evidence="2">
    <location>
        <position position="169"/>
    </location>
    <ligand>
        <name>CoA</name>
        <dbReference type="ChEBI" id="CHEBI:57287"/>
    </ligand>
</feature>
<feature type="binding site" evidence="3">
    <location>
        <position position="115"/>
    </location>
    <ligand>
        <name>Mg(2+)</name>
        <dbReference type="ChEBI" id="CHEBI:18420"/>
    </ligand>
</feature>
<dbReference type="InterPro" id="IPR037143">
    <property type="entry name" value="4-PPantetheinyl_Trfase_dom_sf"/>
</dbReference>
<evidence type="ECO:0000256" key="3">
    <source>
        <dbReference type="PIRSR" id="PIRSR603542-2"/>
    </source>
</evidence>
<comment type="cofactor">
    <cofactor evidence="3">
        <name>Mg(2+)</name>
        <dbReference type="ChEBI" id="CHEBI:18420"/>
    </cofactor>
</comment>
<comment type="caution">
    <text evidence="6">The sequence shown here is derived from an EMBL/GenBank/DDBJ whole genome shotgun (WGS) entry which is preliminary data.</text>
</comment>
<dbReference type="EMBL" id="SDMQ01000002">
    <property type="protein sequence ID" value="TBT87191.1"/>
    <property type="molecule type" value="Genomic_DNA"/>
</dbReference>
<organism evidence="6 7">
    <name type="scientific">Propioniciclava sinopodophylli</name>
    <dbReference type="NCBI Taxonomy" id="1837344"/>
    <lineage>
        <taxon>Bacteria</taxon>
        <taxon>Bacillati</taxon>
        <taxon>Actinomycetota</taxon>
        <taxon>Actinomycetes</taxon>
        <taxon>Propionibacteriales</taxon>
        <taxon>Propionibacteriaceae</taxon>
        <taxon>Propioniciclava</taxon>
    </lineage>
</organism>
<dbReference type="GO" id="GO:0008897">
    <property type="term" value="F:holo-[acyl-carrier-protein] synthase activity"/>
    <property type="evidence" value="ECO:0007669"/>
    <property type="project" value="InterPro"/>
</dbReference>
<dbReference type="PANTHER" id="PTHR38096:SF1">
    <property type="entry name" value="ENTEROBACTIN SYNTHASE COMPONENT D"/>
    <property type="match status" value="1"/>
</dbReference>
<dbReference type="GO" id="GO:0000287">
    <property type="term" value="F:magnesium ion binding"/>
    <property type="evidence" value="ECO:0007669"/>
    <property type="project" value="InterPro"/>
</dbReference>
<evidence type="ECO:0000313" key="6">
    <source>
        <dbReference type="EMBL" id="TBT87191.1"/>
    </source>
</evidence>
<feature type="binding site" evidence="2">
    <location>
        <position position="55"/>
    </location>
    <ligand>
        <name>CoA</name>
        <dbReference type="ChEBI" id="CHEBI:57287"/>
    </ligand>
</feature>
<evidence type="ECO:0000313" key="7">
    <source>
        <dbReference type="Proteomes" id="UP000292373"/>
    </source>
</evidence>
<dbReference type="PANTHER" id="PTHR38096">
    <property type="entry name" value="ENTEROBACTIN SYNTHASE COMPONENT D"/>
    <property type="match status" value="1"/>
</dbReference>
<dbReference type="GO" id="GO:0009239">
    <property type="term" value="P:enterobactin biosynthetic process"/>
    <property type="evidence" value="ECO:0007669"/>
    <property type="project" value="InterPro"/>
</dbReference>
<dbReference type="Pfam" id="PF17837">
    <property type="entry name" value="4PPT_N"/>
    <property type="match status" value="1"/>
</dbReference>
<dbReference type="Proteomes" id="UP000292373">
    <property type="component" value="Unassembled WGS sequence"/>
</dbReference>
<feature type="binding site" evidence="2">
    <location>
        <position position="113"/>
    </location>
    <ligand>
        <name>CoA</name>
        <dbReference type="ChEBI" id="CHEBI:57287"/>
    </ligand>
</feature>
<evidence type="ECO:0000256" key="1">
    <source>
        <dbReference type="ARBA" id="ARBA00022679"/>
    </source>
</evidence>
<dbReference type="Pfam" id="PF01648">
    <property type="entry name" value="ACPS"/>
    <property type="match status" value="1"/>
</dbReference>
<dbReference type="InterPro" id="IPR041354">
    <property type="entry name" value="4PPT_N"/>
</dbReference>
<dbReference type="InterPro" id="IPR003542">
    <property type="entry name" value="Enbac_synth_compD-like"/>
</dbReference>
<feature type="binding site" evidence="3">
    <location>
        <position position="114"/>
    </location>
    <ligand>
        <name>Mg(2+)</name>
        <dbReference type="ChEBI" id="CHEBI:18420"/>
    </ligand>
</feature>